<dbReference type="Proteomes" id="UP001501074">
    <property type="component" value="Unassembled WGS sequence"/>
</dbReference>
<dbReference type="InterPro" id="IPR053957">
    <property type="entry name" value="DUF2089_Zn_ribbon"/>
</dbReference>
<evidence type="ECO:0008006" key="5">
    <source>
        <dbReference type="Google" id="ProtNLM"/>
    </source>
</evidence>
<dbReference type="InterPro" id="IPR018658">
    <property type="entry name" value="DUF2089"/>
</dbReference>
<sequence>MSQGPLDGGLREYRAPQQCPVCSEDLHVTQLGCDACGTGISGHFHQCDFCSLEESELDVLRVFLASRGNMKELERHLGVSYPTARARFDDLLAKLGLRPTATERNAPEPSDEAARLATLRALATGELGVDDARTILGN</sequence>
<dbReference type="Pfam" id="PF22747">
    <property type="entry name" value="Zn_ribbon_DUF2089"/>
    <property type="match status" value="1"/>
</dbReference>
<keyword evidence="4" id="KW-1185">Reference proteome</keyword>
<reference evidence="4" key="1">
    <citation type="journal article" date="2019" name="Int. J. Syst. Evol. Microbiol.">
        <title>The Global Catalogue of Microorganisms (GCM) 10K type strain sequencing project: providing services to taxonomists for standard genome sequencing and annotation.</title>
        <authorList>
            <consortium name="The Broad Institute Genomics Platform"/>
            <consortium name="The Broad Institute Genome Sequencing Center for Infectious Disease"/>
            <person name="Wu L."/>
            <person name="Ma J."/>
        </authorList>
    </citation>
    <scope>NUCLEOTIDE SEQUENCE [LARGE SCALE GENOMIC DNA]</scope>
    <source>
        <strain evidence="4">JCM 16902</strain>
    </source>
</reference>
<organism evidence="3 4">
    <name type="scientific">Kineosporia mesophila</name>
    <dbReference type="NCBI Taxonomy" id="566012"/>
    <lineage>
        <taxon>Bacteria</taxon>
        <taxon>Bacillati</taxon>
        <taxon>Actinomycetota</taxon>
        <taxon>Actinomycetes</taxon>
        <taxon>Kineosporiales</taxon>
        <taxon>Kineosporiaceae</taxon>
        <taxon>Kineosporia</taxon>
    </lineage>
</organism>
<accession>A0ABP7AFY3</accession>
<dbReference type="Pfam" id="PF09862">
    <property type="entry name" value="DUF2089"/>
    <property type="match status" value="1"/>
</dbReference>
<proteinExistence type="predicted"/>
<evidence type="ECO:0000259" key="1">
    <source>
        <dbReference type="Pfam" id="PF09862"/>
    </source>
</evidence>
<dbReference type="RefSeq" id="WP_231484076.1">
    <property type="nucleotide sequence ID" value="NZ_BAAAZO010000011.1"/>
</dbReference>
<name>A0ABP7AFY3_9ACTN</name>
<feature type="domain" description="DUF2089" evidence="1">
    <location>
        <begin position="52"/>
        <end position="97"/>
    </location>
</feature>
<dbReference type="EMBL" id="BAAAZO010000011">
    <property type="protein sequence ID" value="GAA3631442.1"/>
    <property type="molecule type" value="Genomic_DNA"/>
</dbReference>
<comment type="caution">
    <text evidence="3">The sequence shown here is derived from an EMBL/GenBank/DDBJ whole genome shotgun (WGS) entry which is preliminary data.</text>
</comment>
<evidence type="ECO:0000313" key="3">
    <source>
        <dbReference type="EMBL" id="GAA3631442.1"/>
    </source>
</evidence>
<gene>
    <name evidence="3" type="ORF">GCM10022223_56900</name>
</gene>
<evidence type="ECO:0000259" key="2">
    <source>
        <dbReference type="Pfam" id="PF22747"/>
    </source>
</evidence>
<feature type="domain" description="DUF2089" evidence="2">
    <location>
        <begin position="19"/>
        <end position="50"/>
    </location>
</feature>
<evidence type="ECO:0000313" key="4">
    <source>
        <dbReference type="Proteomes" id="UP001501074"/>
    </source>
</evidence>
<protein>
    <recommendedName>
        <fullName evidence="5">DUF2089 domain-containing protein</fullName>
    </recommendedName>
</protein>